<gene>
    <name evidence="2" type="ORF">OMAG_001826</name>
</gene>
<dbReference type="InterPro" id="IPR036291">
    <property type="entry name" value="NAD(P)-bd_dom_sf"/>
</dbReference>
<dbReference type="PANTHER" id="PTHR43000">
    <property type="entry name" value="DTDP-D-GLUCOSE 4,6-DEHYDRATASE-RELATED"/>
    <property type="match status" value="1"/>
</dbReference>
<keyword evidence="3" id="KW-1185">Reference proteome</keyword>
<dbReference type="EMBL" id="JYNY01000372">
    <property type="protein sequence ID" value="KJJ84363.1"/>
    <property type="molecule type" value="Genomic_DNA"/>
</dbReference>
<feature type="domain" description="NAD(P)-binding" evidence="1">
    <location>
        <begin position="9"/>
        <end position="306"/>
    </location>
</feature>
<proteinExistence type="predicted"/>
<sequence length="332" mass="36768">MAIKCNKALVTGGAGFIGSELVRQIVGKGINVTVVDNLINGKQENIEGLGPLLKFEIEDIRNTPRMEELMSGVDIVFHLACLGVRHSIHSPKENHEVNASATLSLLETARKAGIKRFVYVSSSEIYGTAKWVPMTEEHPAFPMTVYGASKLAGECYTRAYYKTYNYSTVVVRPFNSYGPRSHHEGDSGEVIPKFLLRCMADMPMILFGDGKQTRDFTYVSDTAKGIFLAGITEGIDGETINIGNGNEISIGSLSEEIKEVLARPKGKIAYEIPRPGDVLRLYADTSKANKLLGFKPEISLNDGLSKLRDWYMRMGKPAQELLQNEKVKNWEK</sequence>
<evidence type="ECO:0000313" key="2">
    <source>
        <dbReference type="EMBL" id="KJJ84363.1"/>
    </source>
</evidence>
<dbReference type="AlphaFoldDB" id="A0A0F0CM09"/>
<dbReference type="InterPro" id="IPR016040">
    <property type="entry name" value="NAD(P)-bd_dom"/>
</dbReference>
<dbReference type="Gene3D" id="3.40.50.720">
    <property type="entry name" value="NAD(P)-binding Rossmann-like Domain"/>
    <property type="match status" value="1"/>
</dbReference>
<dbReference type="Gene3D" id="3.90.25.10">
    <property type="entry name" value="UDP-galactose 4-epimerase, domain 1"/>
    <property type="match status" value="1"/>
</dbReference>
<protein>
    <submittedName>
        <fullName evidence="2">NAD-dependent epimerase/dehydratase</fullName>
    </submittedName>
</protein>
<evidence type="ECO:0000259" key="1">
    <source>
        <dbReference type="Pfam" id="PF16363"/>
    </source>
</evidence>
<dbReference type="PATRIC" id="fig|1609969.3.peg.1952"/>
<dbReference type="Pfam" id="PF16363">
    <property type="entry name" value="GDP_Man_Dehyd"/>
    <property type="match status" value="1"/>
</dbReference>
<accession>A0A0F0CM09</accession>
<dbReference type="PRINTS" id="PR01713">
    <property type="entry name" value="NUCEPIMERASE"/>
</dbReference>
<dbReference type="SUPFAM" id="SSF51735">
    <property type="entry name" value="NAD(P)-binding Rossmann-fold domains"/>
    <property type="match status" value="1"/>
</dbReference>
<organism evidence="2 3">
    <name type="scientific">Candidatus Omnitrophus magneticus</name>
    <dbReference type="NCBI Taxonomy" id="1609969"/>
    <lineage>
        <taxon>Bacteria</taxon>
        <taxon>Pseudomonadati</taxon>
        <taxon>Candidatus Omnitrophota</taxon>
        <taxon>Candidatus Omnitrophus</taxon>
    </lineage>
</organism>
<name>A0A0F0CM09_9BACT</name>
<dbReference type="Proteomes" id="UP000033428">
    <property type="component" value="Unassembled WGS sequence"/>
</dbReference>
<evidence type="ECO:0000313" key="3">
    <source>
        <dbReference type="Proteomes" id="UP000033428"/>
    </source>
</evidence>
<comment type="caution">
    <text evidence="2">The sequence shown here is derived from an EMBL/GenBank/DDBJ whole genome shotgun (WGS) entry which is preliminary data.</text>
</comment>
<reference evidence="2 3" key="1">
    <citation type="submission" date="2015-02" db="EMBL/GenBank/DDBJ databases">
        <title>Single-cell genomics of uncultivated deep-branching MTB reveals a conserved set of magnetosome genes.</title>
        <authorList>
            <person name="Kolinko S."/>
            <person name="Richter M."/>
            <person name="Glockner F.O."/>
            <person name="Brachmann A."/>
            <person name="Schuler D."/>
        </authorList>
    </citation>
    <scope>NUCLEOTIDE SEQUENCE [LARGE SCALE GENOMIC DNA]</scope>
    <source>
        <strain evidence="2">SKK-01</strain>
    </source>
</reference>